<proteinExistence type="predicted"/>
<evidence type="ECO:0000256" key="1">
    <source>
        <dbReference type="SAM" id="Phobius"/>
    </source>
</evidence>
<evidence type="ECO:0000313" key="2">
    <source>
        <dbReference type="EMBL" id="GBC98061.1"/>
    </source>
</evidence>
<feature type="transmembrane region" description="Helical" evidence="1">
    <location>
        <begin position="6"/>
        <end position="27"/>
    </location>
</feature>
<organism evidence="2 3">
    <name type="scientific">Candidatus Fervidibacter japonicus</name>
    <dbReference type="NCBI Taxonomy" id="2035412"/>
    <lineage>
        <taxon>Bacteria</taxon>
        <taxon>Candidatus Fervidibacterota</taxon>
        <taxon>Candidatus Fervidibacter</taxon>
    </lineage>
</organism>
<keyword evidence="1" id="KW-0812">Transmembrane</keyword>
<keyword evidence="1" id="KW-1133">Transmembrane helix</keyword>
<sequence length="87" mass="9853">MEGRKAWMVIISVALIVIAMLLIFSHVRKSREGIIKEASVETVQREIERIQKDPNIPADVKANLIRQLQAELARAQTKQTQTQPHAP</sequence>
<name>A0A2H5XA41_9BACT</name>
<comment type="caution">
    <text evidence="2">The sequence shown here is derived from an EMBL/GenBank/DDBJ whole genome shotgun (WGS) entry which is preliminary data.</text>
</comment>
<keyword evidence="1" id="KW-0472">Membrane</keyword>
<accession>A0A2H5XA41</accession>
<reference evidence="3" key="1">
    <citation type="submission" date="2017-09" db="EMBL/GenBank/DDBJ databases">
        <title>Metaegenomics of thermophilic ammonia-oxidizing enrichment culture.</title>
        <authorList>
            <person name="Kato S."/>
            <person name="Suzuki K."/>
        </authorList>
    </citation>
    <scope>NUCLEOTIDE SEQUENCE [LARGE SCALE GENOMIC DNA]</scope>
</reference>
<gene>
    <name evidence="2" type="ORF">HRbin17_00556</name>
</gene>
<dbReference type="EMBL" id="BEHT01000005">
    <property type="protein sequence ID" value="GBC98061.1"/>
    <property type="molecule type" value="Genomic_DNA"/>
</dbReference>
<dbReference type="AlphaFoldDB" id="A0A2H5XA41"/>
<evidence type="ECO:0000313" key="3">
    <source>
        <dbReference type="Proteomes" id="UP000236173"/>
    </source>
</evidence>
<protein>
    <submittedName>
        <fullName evidence="2">Uncharacterized protein</fullName>
    </submittedName>
</protein>
<dbReference type="Proteomes" id="UP000236173">
    <property type="component" value="Unassembled WGS sequence"/>
</dbReference>